<sequence length="95" mass="10584">MLRTMLLVVALAAGVIGVGAQLAGHRDATPFALWGCIIAVAVLLERWRYRSRNSAEGGDWQKTEERFVDPESGTVMQVLYNARTGERRYEPEPHA</sequence>
<protein>
    <submittedName>
        <fullName evidence="2">Uncharacterized protein</fullName>
    </submittedName>
</protein>
<evidence type="ECO:0000313" key="2">
    <source>
        <dbReference type="EMBL" id="MDR7270974.1"/>
    </source>
</evidence>
<reference evidence="2 3" key="1">
    <citation type="submission" date="2023-07" db="EMBL/GenBank/DDBJ databases">
        <title>Sorghum-associated microbial communities from plants grown in Nebraska, USA.</title>
        <authorList>
            <person name="Schachtman D."/>
        </authorList>
    </citation>
    <scope>NUCLEOTIDE SEQUENCE [LARGE SCALE GENOMIC DNA]</scope>
    <source>
        <strain evidence="2 3">BE314</strain>
    </source>
</reference>
<comment type="caution">
    <text evidence="2">The sequence shown here is derived from an EMBL/GenBank/DDBJ whole genome shotgun (WGS) entry which is preliminary data.</text>
</comment>
<keyword evidence="1" id="KW-1133">Transmembrane helix</keyword>
<keyword evidence="3" id="KW-1185">Reference proteome</keyword>
<name>A0ABU1YQ38_ROSSA</name>
<evidence type="ECO:0000313" key="3">
    <source>
        <dbReference type="Proteomes" id="UP001180453"/>
    </source>
</evidence>
<proteinExistence type="predicted"/>
<keyword evidence="1" id="KW-0472">Membrane</keyword>
<keyword evidence="1" id="KW-0812">Transmembrane</keyword>
<dbReference type="EMBL" id="JAVDXU010000002">
    <property type="protein sequence ID" value="MDR7270974.1"/>
    <property type="molecule type" value="Genomic_DNA"/>
</dbReference>
<organism evidence="2 3">
    <name type="scientific">Roseateles saccharophilus</name>
    <name type="common">Pseudomonas saccharophila</name>
    <dbReference type="NCBI Taxonomy" id="304"/>
    <lineage>
        <taxon>Bacteria</taxon>
        <taxon>Pseudomonadati</taxon>
        <taxon>Pseudomonadota</taxon>
        <taxon>Betaproteobacteria</taxon>
        <taxon>Burkholderiales</taxon>
        <taxon>Sphaerotilaceae</taxon>
        <taxon>Roseateles</taxon>
    </lineage>
</organism>
<gene>
    <name evidence="2" type="ORF">J2X20_003632</name>
</gene>
<feature type="transmembrane region" description="Helical" evidence="1">
    <location>
        <begin position="30"/>
        <end position="47"/>
    </location>
</feature>
<accession>A0ABU1YQ38</accession>
<dbReference type="RefSeq" id="WP_310267384.1">
    <property type="nucleotide sequence ID" value="NZ_JAVDXU010000002.1"/>
</dbReference>
<evidence type="ECO:0000256" key="1">
    <source>
        <dbReference type="SAM" id="Phobius"/>
    </source>
</evidence>
<dbReference type="Proteomes" id="UP001180453">
    <property type="component" value="Unassembled WGS sequence"/>
</dbReference>